<feature type="transmembrane region" description="Helical" evidence="5">
    <location>
        <begin position="57"/>
        <end position="81"/>
    </location>
</feature>
<proteinExistence type="predicted"/>
<evidence type="ECO:0008006" key="8">
    <source>
        <dbReference type="Google" id="ProtNLM"/>
    </source>
</evidence>
<evidence type="ECO:0000313" key="6">
    <source>
        <dbReference type="EMBL" id="CAL4125275.1"/>
    </source>
</evidence>
<dbReference type="AlphaFoldDB" id="A0AAV2RGW3"/>
<evidence type="ECO:0000256" key="4">
    <source>
        <dbReference type="ARBA" id="ARBA00023136"/>
    </source>
</evidence>
<dbReference type="EMBL" id="CAXKWB010023420">
    <property type="protein sequence ID" value="CAL4125275.1"/>
    <property type="molecule type" value="Genomic_DNA"/>
</dbReference>
<comment type="caution">
    <text evidence="6">The sequence shown here is derived from an EMBL/GenBank/DDBJ whole genome shotgun (WGS) entry which is preliminary data.</text>
</comment>
<evidence type="ECO:0000256" key="5">
    <source>
        <dbReference type="SAM" id="Phobius"/>
    </source>
</evidence>
<feature type="transmembrane region" description="Helical" evidence="5">
    <location>
        <begin position="26"/>
        <end position="45"/>
    </location>
</feature>
<name>A0AAV2RGW3_MEGNR</name>
<evidence type="ECO:0000256" key="1">
    <source>
        <dbReference type="ARBA" id="ARBA00004141"/>
    </source>
</evidence>
<sequence length="242" mass="26580">MEETSDLIDVLESVGCLPMMPLIKHFIKMVLSLGAAVIVSASVIIHNDHEYRVIDDGILPLPIFCLVVGIAILLLVFLGCDGNMRRNPCMLKTYAWIALALVIAETILGVLIFQKKGEVDEVDKDSMKSIMNRYGLGDNALDASLDAAQQDLECCGVMSYTDWSNFNYTGVADGCCKEMTQGCGVDYFNNTSPPDLWETGCYTSLMNEIEPFYIALGIFSIALAVFLFISMICACGMYGKSR</sequence>
<dbReference type="Pfam" id="PF00335">
    <property type="entry name" value="Tetraspanin"/>
    <property type="match status" value="1"/>
</dbReference>
<evidence type="ECO:0000256" key="3">
    <source>
        <dbReference type="ARBA" id="ARBA00022989"/>
    </source>
</evidence>
<dbReference type="InterPro" id="IPR008952">
    <property type="entry name" value="Tetraspanin_EC2_sf"/>
</dbReference>
<keyword evidence="2 5" id="KW-0812">Transmembrane</keyword>
<dbReference type="SUPFAM" id="SSF48652">
    <property type="entry name" value="Tetraspanin"/>
    <property type="match status" value="1"/>
</dbReference>
<feature type="transmembrane region" description="Helical" evidence="5">
    <location>
        <begin position="212"/>
        <end position="238"/>
    </location>
</feature>
<evidence type="ECO:0000313" key="7">
    <source>
        <dbReference type="Proteomes" id="UP001497623"/>
    </source>
</evidence>
<keyword evidence="4 5" id="KW-0472">Membrane</keyword>
<accession>A0AAV2RGW3</accession>
<reference evidence="6 7" key="1">
    <citation type="submission" date="2024-05" db="EMBL/GenBank/DDBJ databases">
        <authorList>
            <person name="Wallberg A."/>
        </authorList>
    </citation>
    <scope>NUCLEOTIDE SEQUENCE [LARGE SCALE GENOMIC DNA]</scope>
</reference>
<dbReference type="GO" id="GO:0005886">
    <property type="term" value="C:plasma membrane"/>
    <property type="evidence" value="ECO:0007669"/>
    <property type="project" value="TreeGrafter"/>
</dbReference>
<keyword evidence="7" id="KW-1185">Reference proteome</keyword>
<dbReference type="PANTHER" id="PTHR19282:SF551">
    <property type="entry name" value="RE08073P-RELATED"/>
    <property type="match status" value="1"/>
</dbReference>
<feature type="non-terminal residue" evidence="6">
    <location>
        <position position="242"/>
    </location>
</feature>
<evidence type="ECO:0000256" key="2">
    <source>
        <dbReference type="ARBA" id="ARBA00022692"/>
    </source>
</evidence>
<organism evidence="6 7">
    <name type="scientific">Meganyctiphanes norvegica</name>
    <name type="common">Northern krill</name>
    <name type="synonym">Thysanopoda norvegica</name>
    <dbReference type="NCBI Taxonomy" id="48144"/>
    <lineage>
        <taxon>Eukaryota</taxon>
        <taxon>Metazoa</taxon>
        <taxon>Ecdysozoa</taxon>
        <taxon>Arthropoda</taxon>
        <taxon>Crustacea</taxon>
        <taxon>Multicrustacea</taxon>
        <taxon>Malacostraca</taxon>
        <taxon>Eumalacostraca</taxon>
        <taxon>Eucarida</taxon>
        <taxon>Euphausiacea</taxon>
        <taxon>Euphausiidae</taxon>
        <taxon>Meganyctiphanes</taxon>
    </lineage>
</organism>
<comment type="subcellular location">
    <subcellularLocation>
        <location evidence="1">Membrane</location>
        <topology evidence="1">Multi-pass membrane protein</topology>
    </subcellularLocation>
</comment>
<dbReference type="PRINTS" id="PR00259">
    <property type="entry name" value="TMFOUR"/>
</dbReference>
<feature type="transmembrane region" description="Helical" evidence="5">
    <location>
        <begin position="93"/>
        <end position="113"/>
    </location>
</feature>
<dbReference type="InterPro" id="IPR018499">
    <property type="entry name" value="Tetraspanin/Peripherin"/>
</dbReference>
<gene>
    <name evidence="6" type="ORF">MNOR_LOCUS25022</name>
</gene>
<dbReference type="Gene3D" id="1.10.1450.10">
    <property type="entry name" value="Tetraspanin"/>
    <property type="match status" value="1"/>
</dbReference>
<dbReference type="PANTHER" id="PTHR19282">
    <property type="entry name" value="TETRASPANIN"/>
    <property type="match status" value="1"/>
</dbReference>
<protein>
    <recommendedName>
        <fullName evidence="8">Tetraspanin</fullName>
    </recommendedName>
</protein>
<keyword evidence="3 5" id="KW-1133">Transmembrane helix</keyword>
<dbReference type="Proteomes" id="UP001497623">
    <property type="component" value="Unassembled WGS sequence"/>
</dbReference>